<organism evidence="1">
    <name type="scientific">Micrurus spixii</name>
    <name type="common">Amazon coral snake</name>
    <dbReference type="NCBI Taxonomy" id="129469"/>
    <lineage>
        <taxon>Eukaryota</taxon>
        <taxon>Metazoa</taxon>
        <taxon>Chordata</taxon>
        <taxon>Craniata</taxon>
        <taxon>Vertebrata</taxon>
        <taxon>Euteleostomi</taxon>
        <taxon>Lepidosauria</taxon>
        <taxon>Squamata</taxon>
        <taxon>Bifurcata</taxon>
        <taxon>Unidentata</taxon>
        <taxon>Episquamata</taxon>
        <taxon>Toxicofera</taxon>
        <taxon>Serpentes</taxon>
        <taxon>Colubroidea</taxon>
        <taxon>Elapidae</taxon>
        <taxon>Elapinae</taxon>
        <taxon>Micrurus</taxon>
    </lineage>
</organism>
<dbReference type="EMBL" id="IACM01065449">
    <property type="protein sequence ID" value="LAB27971.1"/>
    <property type="molecule type" value="Transcribed_RNA"/>
</dbReference>
<dbReference type="EMBL" id="IACM01065450">
    <property type="protein sequence ID" value="LAB27975.1"/>
    <property type="molecule type" value="Transcribed_RNA"/>
</dbReference>
<protein>
    <submittedName>
        <fullName evidence="1">Uncharacterized protein</fullName>
    </submittedName>
</protein>
<reference evidence="1" key="2">
    <citation type="submission" date="2017-11" db="EMBL/GenBank/DDBJ databases">
        <title>Coralsnake Venomics: Analyses of Venom Gland Transcriptomes and Proteomes of Six Brazilian Taxa.</title>
        <authorList>
            <person name="Aird S.D."/>
            <person name="Jorge da Silva N."/>
            <person name="Qiu L."/>
            <person name="Villar-Briones A."/>
            <person name="Aparecida-Saddi V."/>
            <person name="Campos-Telles M.P."/>
            <person name="Grau M."/>
            <person name="Mikheyev A.S."/>
        </authorList>
    </citation>
    <scope>NUCLEOTIDE SEQUENCE</scope>
    <source>
        <tissue evidence="1">Venom_gland</tissue>
    </source>
</reference>
<name>A0A2D4M3R4_9SAUR</name>
<reference evidence="1" key="1">
    <citation type="submission" date="2017-07" db="EMBL/GenBank/DDBJ databases">
        <authorList>
            <person name="Mikheyev A."/>
            <person name="Grau M."/>
        </authorList>
    </citation>
    <scope>NUCLEOTIDE SEQUENCE</scope>
    <source>
        <tissue evidence="1">Venom_gland</tissue>
    </source>
</reference>
<dbReference type="AlphaFoldDB" id="A0A2D4M3R4"/>
<evidence type="ECO:0000313" key="1">
    <source>
        <dbReference type="EMBL" id="LAB27971.1"/>
    </source>
</evidence>
<sequence length="104" mass="11552">MLNVECIAFIHNRGGFGDGQDTLFLLGCSYRCQLSTATAVGAVWMWAGLLRAQRQRVPPASCIPPRLGVISNLFLLQEVKRTSKLIEFFHSLLKRAGLEQLAFS</sequence>
<proteinExistence type="predicted"/>
<accession>A0A2D4M3R4</accession>